<evidence type="ECO:0000256" key="7">
    <source>
        <dbReference type="RuleBase" id="RU365071"/>
    </source>
</evidence>
<feature type="domain" description="Non-structural maintenance of chromosome element 4 C-terminal" evidence="8">
    <location>
        <begin position="160"/>
        <end position="245"/>
    </location>
</feature>
<dbReference type="Proteomes" id="UP000054248">
    <property type="component" value="Unassembled WGS sequence"/>
</dbReference>
<dbReference type="STRING" id="1051891.A0A0C3Q4A2"/>
<dbReference type="GO" id="GO:0005634">
    <property type="term" value="C:nucleus"/>
    <property type="evidence" value="ECO:0007669"/>
    <property type="project" value="UniProtKB-SubCell"/>
</dbReference>
<evidence type="ECO:0000256" key="3">
    <source>
        <dbReference type="ARBA" id="ARBA00022763"/>
    </source>
</evidence>
<protein>
    <recommendedName>
        <fullName evidence="7">Non-structural maintenance of chromosomes element 4</fullName>
    </recommendedName>
</protein>
<dbReference type="GO" id="GO:0030915">
    <property type="term" value="C:Smc5-Smc6 complex"/>
    <property type="evidence" value="ECO:0007669"/>
    <property type="project" value="UniProtKB-UniRule"/>
</dbReference>
<dbReference type="InterPro" id="IPR029225">
    <property type="entry name" value="Nse4_Nse3-bd"/>
</dbReference>
<comment type="function">
    <text evidence="7">Component of the SMC5-SMC6 complex, that promotes sister chromatid alignment after DNA damage and facilitates double-stranded DNA breaks (DSBs) repair via homologous recombination between sister chromatids.</text>
</comment>
<evidence type="ECO:0000256" key="6">
    <source>
        <dbReference type="ARBA" id="ARBA00023242"/>
    </source>
</evidence>
<keyword evidence="4 7" id="KW-0233">DNA recombination</keyword>
<keyword evidence="11" id="KW-1185">Reference proteome</keyword>
<sequence length="264" mass="29556">MSLSVQAPQEAVLDSRLLSTVSTLSAAKARDLKHDGAAFETDDFIQRLVVFLGKGKADLESVDDGDLENDNILDWEKLGRLALRRTRRAPGVDFMLGPLNIEQKKKKVGKRAKLDKETGPAVRPDEVTEDDINKNKETGAVSDIELTALLGNFINELDEPVNLFKLLVNPHSFAQTVENFFFLAFLIKDGKVSLLTVEDEPCVEACEPMTAEDAEAGMAKQQGVWQIDMEMWQDAIRAYNIKEPLFPHRPIPPEHTYAFYNPTQ</sequence>
<reference evidence="10 11" key="1">
    <citation type="submission" date="2014-04" db="EMBL/GenBank/DDBJ databases">
        <authorList>
            <consortium name="DOE Joint Genome Institute"/>
            <person name="Kuo A."/>
            <person name="Girlanda M."/>
            <person name="Perotto S."/>
            <person name="Kohler A."/>
            <person name="Nagy L.G."/>
            <person name="Floudas D."/>
            <person name="Copeland A."/>
            <person name="Barry K.W."/>
            <person name="Cichocki N."/>
            <person name="Veneault-Fourrey C."/>
            <person name="LaButti K."/>
            <person name="Lindquist E.A."/>
            <person name="Lipzen A."/>
            <person name="Lundell T."/>
            <person name="Morin E."/>
            <person name="Murat C."/>
            <person name="Sun H."/>
            <person name="Tunlid A."/>
            <person name="Henrissat B."/>
            <person name="Grigoriev I.V."/>
            <person name="Hibbett D.S."/>
            <person name="Martin F."/>
            <person name="Nordberg H.P."/>
            <person name="Cantor M.N."/>
            <person name="Hua S.X."/>
        </authorList>
    </citation>
    <scope>NUCLEOTIDE SEQUENCE [LARGE SCALE GENOMIC DNA]</scope>
    <source>
        <strain evidence="10 11">MUT 4182</strain>
    </source>
</reference>
<gene>
    <name evidence="10" type="ORF">M407DRAFT_32254</name>
</gene>
<evidence type="ECO:0000256" key="1">
    <source>
        <dbReference type="ARBA" id="ARBA00004123"/>
    </source>
</evidence>
<evidence type="ECO:0000256" key="4">
    <source>
        <dbReference type="ARBA" id="ARBA00023172"/>
    </source>
</evidence>
<proteinExistence type="inferred from homology"/>
<dbReference type="GO" id="GO:0006310">
    <property type="term" value="P:DNA recombination"/>
    <property type="evidence" value="ECO:0007669"/>
    <property type="project" value="UniProtKB-UniRule"/>
</dbReference>
<reference evidence="11" key="2">
    <citation type="submission" date="2015-01" db="EMBL/GenBank/DDBJ databases">
        <title>Evolutionary Origins and Diversification of the Mycorrhizal Mutualists.</title>
        <authorList>
            <consortium name="DOE Joint Genome Institute"/>
            <consortium name="Mycorrhizal Genomics Consortium"/>
            <person name="Kohler A."/>
            <person name="Kuo A."/>
            <person name="Nagy L.G."/>
            <person name="Floudas D."/>
            <person name="Copeland A."/>
            <person name="Barry K.W."/>
            <person name="Cichocki N."/>
            <person name="Veneault-Fourrey C."/>
            <person name="LaButti K."/>
            <person name="Lindquist E.A."/>
            <person name="Lipzen A."/>
            <person name="Lundell T."/>
            <person name="Morin E."/>
            <person name="Murat C."/>
            <person name="Riley R."/>
            <person name="Ohm R."/>
            <person name="Sun H."/>
            <person name="Tunlid A."/>
            <person name="Henrissat B."/>
            <person name="Grigoriev I.V."/>
            <person name="Hibbett D.S."/>
            <person name="Martin F."/>
        </authorList>
    </citation>
    <scope>NUCLEOTIDE SEQUENCE [LARGE SCALE GENOMIC DNA]</scope>
    <source>
        <strain evidence="11">MUT 4182</strain>
    </source>
</reference>
<evidence type="ECO:0000259" key="9">
    <source>
        <dbReference type="Pfam" id="PF15412"/>
    </source>
</evidence>
<dbReference type="Pfam" id="PF15412">
    <property type="entry name" value="Nse4-Nse3_bdg"/>
    <property type="match status" value="1"/>
</dbReference>
<dbReference type="AlphaFoldDB" id="A0A0C3Q4A2"/>
<comment type="similarity">
    <text evidence="2 7">Belongs to the NSE4 family.</text>
</comment>
<accession>A0A0C3Q4A2</accession>
<name>A0A0C3Q4A2_9AGAM</name>
<keyword evidence="3 7" id="KW-0227">DNA damage</keyword>
<evidence type="ECO:0000313" key="11">
    <source>
        <dbReference type="Proteomes" id="UP000054248"/>
    </source>
</evidence>
<evidence type="ECO:0000313" key="10">
    <source>
        <dbReference type="EMBL" id="KIO18061.1"/>
    </source>
</evidence>
<dbReference type="GO" id="GO:0006281">
    <property type="term" value="P:DNA repair"/>
    <property type="evidence" value="ECO:0007669"/>
    <property type="project" value="UniProtKB-UniRule"/>
</dbReference>
<evidence type="ECO:0000259" key="8">
    <source>
        <dbReference type="Pfam" id="PF08743"/>
    </source>
</evidence>
<evidence type="ECO:0000256" key="5">
    <source>
        <dbReference type="ARBA" id="ARBA00023204"/>
    </source>
</evidence>
<dbReference type="PANTHER" id="PTHR16140:SF0">
    <property type="entry name" value="NON-STRUCTURAL MAINTENANCE OF CHROMOSOMES ELEMENT 4"/>
    <property type="match status" value="1"/>
</dbReference>
<dbReference type="InterPro" id="IPR014854">
    <property type="entry name" value="Nse4_C"/>
</dbReference>
<comment type="subcellular location">
    <subcellularLocation>
        <location evidence="1 7">Nucleus</location>
    </subcellularLocation>
</comment>
<feature type="domain" description="Nse4/EID protein Nse3/MAGE-binding" evidence="9">
    <location>
        <begin position="14"/>
        <end position="63"/>
    </location>
</feature>
<dbReference type="EMBL" id="KN823316">
    <property type="protein sequence ID" value="KIO18061.1"/>
    <property type="molecule type" value="Genomic_DNA"/>
</dbReference>
<dbReference type="Pfam" id="PF08743">
    <property type="entry name" value="Nse4_C"/>
    <property type="match status" value="1"/>
</dbReference>
<dbReference type="PANTHER" id="PTHR16140">
    <property type="entry name" value="NON-STRUCTURAL MAINTENANCE OF CHROMOSOMES ELEMENT 4"/>
    <property type="match status" value="1"/>
</dbReference>
<dbReference type="InterPro" id="IPR027786">
    <property type="entry name" value="Nse4/EID"/>
</dbReference>
<comment type="subunit">
    <text evidence="7">Component of the SMC5-SMC6 complex.</text>
</comment>
<organism evidence="10 11">
    <name type="scientific">Tulasnella calospora MUT 4182</name>
    <dbReference type="NCBI Taxonomy" id="1051891"/>
    <lineage>
        <taxon>Eukaryota</taxon>
        <taxon>Fungi</taxon>
        <taxon>Dikarya</taxon>
        <taxon>Basidiomycota</taxon>
        <taxon>Agaricomycotina</taxon>
        <taxon>Agaricomycetes</taxon>
        <taxon>Cantharellales</taxon>
        <taxon>Tulasnellaceae</taxon>
        <taxon>Tulasnella</taxon>
    </lineage>
</organism>
<keyword evidence="5 7" id="KW-0234">DNA repair</keyword>
<keyword evidence="6 7" id="KW-0539">Nucleus</keyword>
<dbReference type="OrthoDB" id="361242at2759"/>
<evidence type="ECO:0000256" key="2">
    <source>
        <dbReference type="ARBA" id="ARBA00008997"/>
    </source>
</evidence>
<dbReference type="HOGENOM" id="CLU_041037_1_0_1"/>